<evidence type="ECO:0000313" key="2">
    <source>
        <dbReference type="EMBL" id="KAK6958242.1"/>
    </source>
</evidence>
<organism evidence="2 3">
    <name type="scientific">Daldinia eschscholtzii</name>
    <dbReference type="NCBI Taxonomy" id="292717"/>
    <lineage>
        <taxon>Eukaryota</taxon>
        <taxon>Fungi</taxon>
        <taxon>Dikarya</taxon>
        <taxon>Ascomycota</taxon>
        <taxon>Pezizomycotina</taxon>
        <taxon>Sordariomycetes</taxon>
        <taxon>Xylariomycetidae</taxon>
        <taxon>Xylariales</taxon>
        <taxon>Hypoxylaceae</taxon>
        <taxon>Daldinia</taxon>
    </lineage>
</organism>
<accession>A0AAX6N1C6</accession>
<evidence type="ECO:0000256" key="1">
    <source>
        <dbReference type="SAM" id="MobiDB-lite"/>
    </source>
</evidence>
<dbReference type="PANTHER" id="PTHR38797">
    <property type="entry name" value="NUCLEAR PORE COMPLEX PROTEIN NUP85-RELATED"/>
    <property type="match status" value="1"/>
</dbReference>
<dbReference type="EMBL" id="JBANMG010000001">
    <property type="protein sequence ID" value="KAK6958242.1"/>
    <property type="molecule type" value="Genomic_DNA"/>
</dbReference>
<dbReference type="PANTHER" id="PTHR38797:SF4">
    <property type="entry name" value="NUCLEAR PORE COMPLEX PROTEIN NUP85"/>
    <property type="match status" value="1"/>
</dbReference>
<feature type="region of interest" description="Disordered" evidence="1">
    <location>
        <begin position="286"/>
        <end position="322"/>
    </location>
</feature>
<keyword evidence="3" id="KW-1185">Reference proteome</keyword>
<dbReference type="AlphaFoldDB" id="A0AAX6N1C6"/>
<name>A0AAX6N1C6_9PEZI</name>
<protein>
    <recommendedName>
        <fullName evidence="4">WHIM1 domain-containing protein</fullName>
    </recommendedName>
</protein>
<reference evidence="2 3" key="1">
    <citation type="journal article" date="2024" name="Front Chem Biol">
        <title>Unveiling the potential of Daldinia eschscholtzii MFLUCC 19-0629 through bioactivity and bioinformatics studies for enhanced sustainable agriculture production.</title>
        <authorList>
            <person name="Brooks S."/>
            <person name="Weaver J.A."/>
            <person name="Klomchit A."/>
            <person name="Alharthi S.A."/>
            <person name="Onlamun T."/>
            <person name="Nurani R."/>
            <person name="Vong T.K."/>
            <person name="Alberti F."/>
            <person name="Greco C."/>
        </authorList>
    </citation>
    <scope>NUCLEOTIDE SEQUENCE [LARGE SCALE GENOMIC DNA]</scope>
    <source>
        <strain evidence="2">MFLUCC 19-0629</strain>
    </source>
</reference>
<dbReference type="InterPro" id="IPR053204">
    <property type="entry name" value="Oxopyrrolidines_Biosynth-assoc"/>
</dbReference>
<dbReference type="Proteomes" id="UP001369815">
    <property type="component" value="Unassembled WGS sequence"/>
</dbReference>
<dbReference type="Pfam" id="PF12311">
    <property type="entry name" value="DUF3632"/>
    <property type="match status" value="1"/>
</dbReference>
<dbReference type="InterPro" id="IPR022085">
    <property type="entry name" value="OpdG"/>
</dbReference>
<proteinExistence type="predicted"/>
<comment type="caution">
    <text evidence="2">The sequence shown here is derived from an EMBL/GenBank/DDBJ whole genome shotgun (WGS) entry which is preliminary data.</text>
</comment>
<sequence>MAEKYDVNFQRLKHSREFVGQTCLCILDLLEPEPGSPPPTSLEEKAEDFVNRLVNFPSFDKLRLHPDDFVWSFWEALLDIASEVSPCSPEQDVLVTSVLLLEAIGNNEKPEKMWKNLPGFGIVVRESWNRSPTTGNAKDDKLADEYTELEWLNLNSFVARLHASQKGGRGPFPIWQLREGLESPLSPKDNMPTPNIRVRIAIEWILRSSHRLFIDSLLHSYSDDLEGPETGRPYHCGPLYSGKSHYSVERWCFWKSRLSDIRTEVSEDLHSVLDEAIKTMNATEREHGERLEYVNDPGNPKVKSKAKARARAKAKRQSQSSG</sequence>
<feature type="compositionally biased region" description="Basic residues" evidence="1">
    <location>
        <begin position="302"/>
        <end position="316"/>
    </location>
</feature>
<gene>
    <name evidence="2" type="ORF">Daesc_001039</name>
</gene>
<evidence type="ECO:0008006" key="4">
    <source>
        <dbReference type="Google" id="ProtNLM"/>
    </source>
</evidence>
<evidence type="ECO:0000313" key="3">
    <source>
        <dbReference type="Proteomes" id="UP001369815"/>
    </source>
</evidence>